<dbReference type="Proteomes" id="UP000680839">
    <property type="component" value="Chromosome"/>
</dbReference>
<keyword evidence="1" id="KW-1133">Transmembrane helix</keyword>
<accession>A0A975NFK6</accession>
<feature type="transmembrane region" description="Helical" evidence="1">
    <location>
        <begin position="162"/>
        <end position="184"/>
    </location>
</feature>
<evidence type="ECO:0000313" key="2">
    <source>
        <dbReference type="EMBL" id="QWG14237.1"/>
    </source>
</evidence>
<feature type="transmembrane region" description="Helical" evidence="1">
    <location>
        <begin position="37"/>
        <end position="65"/>
    </location>
</feature>
<evidence type="ECO:0000256" key="1">
    <source>
        <dbReference type="SAM" id="Phobius"/>
    </source>
</evidence>
<proteinExistence type="predicted"/>
<feature type="transmembrane region" description="Helical" evidence="1">
    <location>
        <begin position="204"/>
        <end position="226"/>
    </location>
</feature>
<keyword evidence="1" id="KW-0472">Membrane</keyword>
<name>A0A975NFK6_9BRAD</name>
<feature type="transmembrane region" description="Helical" evidence="1">
    <location>
        <begin position="6"/>
        <end position="25"/>
    </location>
</feature>
<feature type="transmembrane region" description="Helical" evidence="1">
    <location>
        <begin position="96"/>
        <end position="115"/>
    </location>
</feature>
<sequence>MIVALLVTLVLAVVLGHLLAAWFSARRTGLPLKQAAYFTGYVGAGAASLLLLSVAASVSGLIANFDATPPYLMRFLFPHLVFTLILGSISPYGRRLALGLPIVVLIGLQAFRIPVELLLDALYAEGIAPVQITYRGWNFDILTGLTALPVAWLAAHGKISRTLLMAWNIVGLALLANVVIVALTSMPGPLRLFINEPSAGFVASLPYIFIPTVFVTTALLGHVLLFRRLQLDAKSAELRHVRV</sequence>
<feature type="transmembrane region" description="Helical" evidence="1">
    <location>
        <begin position="71"/>
        <end position="89"/>
    </location>
</feature>
<feature type="transmembrane region" description="Helical" evidence="1">
    <location>
        <begin position="135"/>
        <end position="155"/>
    </location>
</feature>
<evidence type="ECO:0000313" key="3">
    <source>
        <dbReference type="Proteomes" id="UP000680839"/>
    </source>
</evidence>
<protein>
    <submittedName>
        <fullName evidence="2">Uncharacterized protein</fullName>
    </submittedName>
</protein>
<dbReference type="EMBL" id="CP076134">
    <property type="protein sequence ID" value="QWG14237.1"/>
    <property type="molecule type" value="Genomic_DNA"/>
</dbReference>
<gene>
    <name evidence="2" type="ORF">KMZ29_06000</name>
</gene>
<dbReference type="AlphaFoldDB" id="A0A975NFK6"/>
<organism evidence="2 3">
    <name type="scientific">Bradyrhizobium sediminis</name>
    <dbReference type="NCBI Taxonomy" id="2840469"/>
    <lineage>
        <taxon>Bacteria</taxon>
        <taxon>Pseudomonadati</taxon>
        <taxon>Pseudomonadota</taxon>
        <taxon>Alphaproteobacteria</taxon>
        <taxon>Hyphomicrobiales</taxon>
        <taxon>Nitrobacteraceae</taxon>
        <taxon>Bradyrhizobium</taxon>
    </lineage>
</organism>
<reference evidence="2" key="1">
    <citation type="submission" date="2021-06" db="EMBL/GenBank/DDBJ databases">
        <title>Bradyrhizobium sp. S2-20-1 Genome sequencing.</title>
        <authorList>
            <person name="Jin L."/>
        </authorList>
    </citation>
    <scope>NUCLEOTIDE SEQUENCE</scope>
    <source>
        <strain evidence="2">S2-20-1</strain>
    </source>
</reference>
<keyword evidence="1" id="KW-0812">Transmembrane</keyword>
<dbReference type="RefSeq" id="WP_215622872.1">
    <property type="nucleotide sequence ID" value="NZ_CP076134.1"/>
</dbReference>